<evidence type="ECO:0000313" key="2">
    <source>
        <dbReference type="EMBL" id="MBD2609261.1"/>
    </source>
</evidence>
<accession>A0ABR8H1Z2</accession>
<dbReference type="RefSeq" id="WP_029630527.1">
    <property type="nucleotide sequence ID" value="NZ_JACJTA010000140.1"/>
</dbReference>
<evidence type="ECO:0000256" key="1">
    <source>
        <dbReference type="SAM" id="MobiDB-lite"/>
    </source>
</evidence>
<proteinExistence type="predicted"/>
<feature type="compositionally biased region" description="Polar residues" evidence="1">
    <location>
        <begin position="1"/>
        <end position="25"/>
    </location>
</feature>
<evidence type="ECO:0000313" key="3">
    <source>
        <dbReference type="Proteomes" id="UP000660380"/>
    </source>
</evidence>
<sequence>MMIQSFLSGNDNENAPVPNTAQTTSPHRESIKHLLIGSPKAVTSTIHVLHQLNYAHVGDWSDLLPTANQGEVMSILSRTISVQ</sequence>
<gene>
    <name evidence="2" type="ORF">H6G81_33345</name>
</gene>
<name>A0ABR8H1Z2_9CYAN</name>
<comment type="caution">
    <text evidence="2">The sequence shown here is derived from an EMBL/GenBank/DDBJ whole genome shotgun (WGS) entry which is preliminary data.</text>
</comment>
<dbReference type="Proteomes" id="UP000660380">
    <property type="component" value="Unassembled WGS sequence"/>
</dbReference>
<feature type="region of interest" description="Disordered" evidence="1">
    <location>
        <begin position="1"/>
        <end position="28"/>
    </location>
</feature>
<keyword evidence="3" id="KW-1185">Reference proteome</keyword>
<reference evidence="2 3" key="1">
    <citation type="journal article" date="2020" name="ISME J.">
        <title>Comparative genomics reveals insights into cyanobacterial evolution and habitat adaptation.</title>
        <authorList>
            <person name="Chen M.Y."/>
            <person name="Teng W.K."/>
            <person name="Zhao L."/>
            <person name="Hu C.X."/>
            <person name="Zhou Y.K."/>
            <person name="Han B.P."/>
            <person name="Song L.R."/>
            <person name="Shu W.S."/>
        </authorList>
    </citation>
    <scope>NUCLEOTIDE SEQUENCE [LARGE SCALE GENOMIC DNA]</scope>
    <source>
        <strain evidence="2 3">FACHB-248</strain>
    </source>
</reference>
<organism evidence="2 3">
    <name type="scientific">Scytonema hofmannii FACHB-248</name>
    <dbReference type="NCBI Taxonomy" id="1842502"/>
    <lineage>
        <taxon>Bacteria</taxon>
        <taxon>Bacillati</taxon>
        <taxon>Cyanobacteriota</taxon>
        <taxon>Cyanophyceae</taxon>
        <taxon>Nostocales</taxon>
        <taxon>Scytonemataceae</taxon>
        <taxon>Scytonema</taxon>
    </lineage>
</organism>
<dbReference type="EMBL" id="JACJTA010000140">
    <property type="protein sequence ID" value="MBD2609261.1"/>
    <property type="molecule type" value="Genomic_DNA"/>
</dbReference>
<protein>
    <submittedName>
        <fullName evidence="2">Uncharacterized protein</fullName>
    </submittedName>
</protein>